<dbReference type="InterPro" id="IPR025515">
    <property type="entry name" value="DUF4403"/>
</dbReference>
<keyword evidence="2" id="KW-1185">Reference proteome</keyword>
<dbReference type="EMBL" id="JAVNWW010000001">
    <property type="protein sequence ID" value="MDU0808264.1"/>
    <property type="molecule type" value="Genomic_DNA"/>
</dbReference>
<organism evidence="1 2">
    <name type="scientific">Aquirufa regiilacus</name>
    <dbReference type="NCBI Taxonomy" id="3024868"/>
    <lineage>
        <taxon>Bacteria</taxon>
        <taxon>Pseudomonadati</taxon>
        <taxon>Bacteroidota</taxon>
        <taxon>Cytophagia</taxon>
        <taxon>Cytophagales</taxon>
        <taxon>Flectobacillaceae</taxon>
        <taxon>Aquirufa</taxon>
    </lineage>
</organism>
<protein>
    <submittedName>
        <fullName evidence="1">DUF4403 family protein</fullName>
    </submittedName>
</protein>
<reference evidence="1 2" key="1">
    <citation type="submission" date="2023-09" db="EMBL/GenBank/DDBJ databases">
        <title>Aquirufa genomes.</title>
        <authorList>
            <person name="Pitt A."/>
        </authorList>
    </citation>
    <scope>NUCLEOTIDE SEQUENCE [LARGE SCALE GENOMIC DNA]</scope>
    <source>
        <strain evidence="1 2">LEOWEIH-7C</strain>
    </source>
</reference>
<name>A0ABU3TQX9_9BACT</name>
<evidence type="ECO:0000313" key="1">
    <source>
        <dbReference type="EMBL" id="MDU0808264.1"/>
    </source>
</evidence>
<dbReference type="RefSeq" id="WP_315575452.1">
    <property type="nucleotide sequence ID" value="NZ_JARDXH010000002.1"/>
</dbReference>
<proteinExistence type="predicted"/>
<dbReference type="Proteomes" id="UP001249959">
    <property type="component" value="Unassembled WGS sequence"/>
</dbReference>
<evidence type="ECO:0000313" key="2">
    <source>
        <dbReference type="Proteomes" id="UP001249959"/>
    </source>
</evidence>
<dbReference type="PROSITE" id="PS51257">
    <property type="entry name" value="PROKAR_LIPOPROTEIN"/>
    <property type="match status" value="1"/>
</dbReference>
<dbReference type="Pfam" id="PF14356">
    <property type="entry name" value="DUF4403"/>
    <property type="match status" value="1"/>
</dbReference>
<sequence length="410" mass="46104">MRYFIIFLVLLIATACRNNLPVRGTESHFQMDLTPIRPQTLAVDFSMRYDSLFSYLNFSAGKIIFDSKNHTGVDFPLQLALLQTPRIQVEAGGKIGFYVPVKVEARPNVAGINTGLIQAKSNLMVDFQWNWQDINHHQIDQFRINYQWISKPEIRLMGFPVQVQGVVDPLVQRHLPSMQDQVLAQLNQSLSPNSLVNLLNRVNMNYQSPLGAIALRAADVDVHALQFNSVGLAGKLVVRTALHVGDTLTRQTNRWLEMKYQNQALPFQVELSYDKLTAILAQSMKLKTEQLRIQGDSLGLHVVLKGFGAERSEAMLTLTPVQLDSNTVGVQLKDMSVSGVPFFIRGHIKRKVFKAINAYKWSSVDALKLLNQNTWGLALSKGDVRILQVTYTPKGLGVAGEIRGNWELRK</sequence>
<accession>A0ABU3TQX9</accession>
<comment type="caution">
    <text evidence="1">The sequence shown here is derived from an EMBL/GenBank/DDBJ whole genome shotgun (WGS) entry which is preliminary data.</text>
</comment>
<gene>
    <name evidence="1" type="ORF">PQG45_04360</name>
</gene>